<dbReference type="EMBL" id="RSDW01000001">
    <property type="protein sequence ID" value="RSL18421.1"/>
    <property type="molecule type" value="Genomic_DNA"/>
</dbReference>
<feature type="compositionally biased region" description="Low complexity" evidence="7">
    <location>
        <begin position="13"/>
        <end position="36"/>
    </location>
</feature>
<dbReference type="Proteomes" id="UP000269669">
    <property type="component" value="Unassembled WGS sequence"/>
</dbReference>
<protein>
    <submittedName>
        <fullName evidence="9">Peptidase M48-like protein</fullName>
    </submittedName>
</protein>
<name>A0A428MND7_9BACT</name>
<feature type="compositionally biased region" description="Polar residues" evidence="7">
    <location>
        <begin position="37"/>
        <end position="50"/>
    </location>
</feature>
<keyword evidence="2" id="KW-0479">Metal-binding</keyword>
<proteinExistence type="inferred from homology"/>
<reference evidence="9 10" key="1">
    <citation type="submission" date="2018-12" db="EMBL/GenBank/DDBJ databases">
        <title>Sequencing of bacterial isolates from soil warming experiment in Harvard Forest, Massachusetts, USA.</title>
        <authorList>
            <person name="Deangelis K."/>
        </authorList>
    </citation>
    <scope>NUCLEOTIDE SEQUENCE [LARGE SCALE GENOMIC DNA]</scope>
    <source>
        <strain evidence="9 10">EB153</strain>
    </source>
</reference>
<dbReference type="InterPro" id="IPR051156">
    <property type="entry name" value="Mito/Outer_Membr_Metalloprot"/>
</dbReference>
<evidence type="ECO:0000256" key="5">
    <source>
        <dbReference type="ARBA" id="ARBA00023049"/>
    </source>
</evidence>
<dbReference type="GO" id="GO:0046872">
    <property type="term" value="F:metal ion binding"/>
    <property type="evidence" value="ECO:0007669"/>
    <property type="project" value="UniProtKB-KW"/>
</dbReference>
<gene>
    <name evidence="9" type="ORF">EDE15_3991</name>
</gene>
<keyword evidence="10" id="KW-1185">Reference proteome</keyword>
<evidence type="ECO:0000256" key="7">
    <source>
        <dbReference type="SAM" id="MobiDB-lite"/>
    </source>
</evidence>
<evidence type="ECO:0000256" key="1">
    <source>
        <dbReference type="ARBA" id="ARBA00022670"/>
    </source>
</evidence>
<evidence type="ECO:0000256" key="3">
    <source>
        <dbReference type="ARBA" id="ARBA00022801"/>
    </source>
</evidence>
<comment type="cofactor">
    <cofactor evidence="6">
        <name>Zn(2+)</name>
        <dbReference type="ChEBI" id="CHEBI:29105"/>
    </cofactor>
    <text evidence="6">Binds 1 zinc ion per subunit.</text>
</comment>
<evidence type="ECO:0000259" key="8">
    <source>
        <dbReference type="Pfam" id="PF01435"/>
    </source>
</evidence>
<dbReference type="AlphaFoldDB" id="A0A428MND7"/>
<evidence type="ECO:0000256" key="4">
    <source>
        <dbReference type="ARBA" id="ARBA00022833"/>
    </source>
</evidence>
<dbReference type="PANTHER" id="PTHR22726:SF1">
    <property type="entry name" value="METALLOENDOPEPTIDASE OMA1, MITOCHONDRIAL"/>
    <property type="match status" value="1"/>
</dbReference>
<evidence type="ECO:0000313" key="10">
    <source>
        <dbReference type="Proteomes" id="UP000269669"/>
    </source>
</evidence>
<accession>A0A428MND7</accession>
<dbReference type="Pfam" id="PF01435">
    <property type="entry name" value="Peptidase_M48"/>
    <property type="match status" value="1"/>
</dbReference>
<evidence type="ECO:0000256" key="6">
    <source>
        <dbReference type="RuleBase" id="RU003983"/>
    </source>
</evidence>
<dbReference type="GO" id="GO:0051603">
    <property type="term" value="P:proteolysis involved in protein catabolic process"/>
    <property type="evidence" value="ECO:0007669"/>
    <property type="project" value="TreeGrafter"/>
</dbReference>
<dbReference type="Gene3D" id="3.30.2010.10">
    <property type="entry name" value="Metalloproteases ('zincins'), catalytic domain"/>
    <property type="match status" value="1"/>
</dbReference>
<dbReference type="GO" id="GO:0016020">
    <property type="term" value="C:membrane"/>
    <property type="evidence" value="ECO:0007669"/>
    <property type="project" value="TreeGrafter"/>
</dbReference>
<keyword evidence="1 6" id="KW-0645">Protease</keyword>
<dbReference type="GO" id="GO:0004222">
    <property type="term" value="F:metalloendopeptidase activity"/>
    <property type="evidence" value="ECO:0007669"/>
    <property type="project" value="InterPro"/>
</dbReference>
<dbReference type="PANTHER" id="PTHR22726">
    <property type="entry name" value="METALLOENDOPEPTIDASE OMA1"/>
    <property type="match status" value="1"/>
</dbReference>
<feature type="region of interest" description="Disordered" evidence="7">
    <location>
        <begin position="13"/>
        <end position="53"/>
    </location>
</feature>
<comment type="caution">
    <text evidence="9">The sequence shown here is derived from an EMBL/GenBank/DDBJ whole genome shotgun (WGS) entry which is preliminary data.</text>
</comment>
<comment type="similarity">
    <text evidence="6">Belongs to the peptidase M48 family.</text>
</comment>
<keyword evidence="5 6" id="KW-0482">Metalloprotease</keyword>
<feature type="domain" description="Peptidase M48" evidence="8">
    <location>
        <begin position="85"/>
        <end position="254"/>
    </location>
</feature>
<dbReference type="InterPro" id="IPR001915">
    <property type="entry name" value="Peptidase_M48"/>
</dbReference>
<sequence length="288" mass="32191">MFCLAIVGCSPEQTATQEQKQQGQIQSGQSQPAQNQPASNRQAENPQGQNQDEEVQMGKEVFNELKAKGEIIESSPLYDQLKPIADAITRAAQPRYNHPFKFYLVHETQPNAFATPGGNVYVVDSLLYFVKNKEQLAGTLCHEVSHTIHHDTVELMEKREKIKEREIGAAILMGPTRAHILAIALLGKLHSLGYSRDVESRADLTGSDVCAQTGYNPWGLVWLFQDFESANPNEIPQLLSDHPDDQNRINVLEHHFRQNPSVFGKFNPDPKSATPFAVPKNTAEVFLH</sequence>
<keyword evidence="3 6" id="KW-0378">Hydrolase</keyword>
<evidence type="ECO:0000313" key="9">
    <source>
        <dbReference type="EMBL" id="RSL18421.1"/>
    </source>
</evidence>
<keyword evidence="4 6" id="KW-0862">Zinc</keyword>
<evidence type="ECO:0000256" key="2">
    <source>
        <dbReference type="ARBA" id="ARBA00022723"/>
    </source>
</evidence>
<organism evidence="9 10">
    <name type="scientific">Edaphobacter aggregans</name>
    <dbReference type="NCBI Taxonomy" id="570835"/>
    <lineage>
        <taxon>Bacteria</taxon>
        <taxon>Pseudomonadati</taxon>
        <taxon>Acidobacteriota</taxon>
        <taxon>Terriglobia</taxon>
        <taxon>Terriglobales</taxon>
        <taxon>Acidobacteriaceae</taxon>
        <taxon>Edaphobacter</taxon>
    </lineage>
</organism>